<protein>
    <submittedName>
        <fullName evidence="2">Uncharacterized protein</fullName>
    </submittedName>
</protein>
<gene>
    <name evidence="2" type="ORF">MONAX_5E037871</name>
</gene>
<keyword evidence="3" id="KW-1185">Reference proteome</keyword>
<proteinExistence type="predicted"/>
<dbReference type="AlphaFoldDB" id="A0A5E4CRF7"/>
<accession>A0A5E4CRF7</accession>
<feature type="non-terminal residue" evidence="2">
    <location>
        <position position="1"/>
    </location>
</feature>
<dbReference type="Proteomes" id="UP000335636">
    <property type="component" value="Unassembled WGS sequence"/>
</dbReference>
<sequence>ETVPNESVRVEARRPQSPWTPEVPTRPPTEEYPDTCEDTIGRVLQIGSEGPTTTRVGRRHTCRGRPRVRHTGSGGGDRTGEEESDTRSTGGKRQGTGTRRTGGVRSEVH</sequence>
<evidence type="ECO:0000313" key="2">
    <source>
        <dbReference type="EMBL" id="VTJ83532.1"/>
    </source>
</evidence>
<name>A0A5E4CRF7_MARMO</name>
<evidence type="ECO:0000256" key="1">
    <source>
        <dbReference type="SAM" id="MobiDB-lite"/>
    </source>
</evidence>
<organism evidence="2 3">
    <name type="scientific">Marmota monax</name>
    <name type="common">Woodchuck</name>
    <dbReference type="NCBI Taxonomy" id="9995"/>
    <lineage>
        <taxon>Eukaryota</taxon>
        <taxon>Metazoa</taxon>
        <taxon>Chordata</taxon>
        <taxon>Craniata</taxon>
        <taxon>Vertebrata</taxon>
        <taxon>Euteleostomi</taxon>
        <taxon>Mammalia</taxon>
        <taxon>Eutheria</taxon>
        <taxon>Euarchontoglires</taxon>
        <taxon>Glires</taxon>
        <taxon>Rodentia</taxon>
        <taxon>Sciuromorpha</taxon>
        <taxon>Sciuridae</taxon>
        <taxon>Xerinae</taxon>
        <taxon>Marmotini</taxon>
        <taxon>Marmota</taxon>
    </lineage>
</organism>
<comment type="caution">
    <text evidence="2">The sequence shown here is derived from an EMBL/GenBank/DDBJ whole genome shotgun (WGS) entry which is preliminary data.</text>
</comment>
<feature type="compositionally biased region" description="Low complexity" evidence="1">
    <location>
        <begin position="87"/>
        <end position="109"/>
    </location>
</feature>
<feature type="compositionally biased region" description="Basic residues" evidence="1">
    <location>
        <begin position="56"/>
        <end position="70"/>
    </location>
</feature>
<evidence type="ECO:0000313" key="3">
    <source>
        <dbReference type="Proteomes" id="UP000335636"/>
    </source>
</evidence>
<dbReference type="EMBL" id="CABDUW010001727">
    <property type="protein sequence ID" value="VTJ83532.1"/>
    <property type="molecule type" value="Genomic_DNA"/>
</dbReference>
<reference evidence="2" key="1">
    <citation type="submission" date="2019-04" db="EMBL/GenBank/DDBJ databases">
        <authorList>
            <person name="Alioto T."/>
            <person name="Alioto T."/>
        </authorList>
    </citation>
    <scope>NUCLEOTIDE SEQUENCE [LARGE SCALE GENOMIC DNA]</scope>
</reference>
<feature type="region of interest" description="Disordered" evidence="1">
    <location>
        <begin position="1"/>
        <end position="109"/>
    </location>
</feature>